<dbReference type="EMBL" id="AMCI01003141">
    <property type="protein sequence ID" value="EJX00986.1"/>
    <property type="molecule type" value="Genomic_DNA"/>
</dbReference>
<comment type="caution">
    <text evidence="1">The sequence shown here is derived from an EMBL/GenBank/DDBJ whole genome shotgun (WGS) entry which is preliminary data.</text>
</comment>
<protein>
    <submittedName>
        <fullName evidence="1">Uncharacterized protein</fullName>
    </submittedName>
</protein>
<dbReference type="AlphaFoldDB" id="J9CLK1"/>
<proteinExistence type="predicted"/>
<evidence type="ECO:0000313" key="1">
    <source>
        <dbReference type="EMBL" id="EJX00986.1"/>
    </source>
</evidence>
<reference evidence="1" key="1">
    <citation type="journal article" date="2012" name="PLoS ONE">
        <title>Gene sets for utilization of primary and secondary nutrition supplies in the distal gut of endangered iberian lynx.</title>
        <authorList>
            <person name="Alcaide M."/>
            <person name="Messina E."/>
            <person name="Richter M."/>
            <person name="Bargiela R."/>
            <person name="Peplies J."/>
            <person name="Huws S.A."/>
            <person name="Newbold C.J."/>
            <person name="Golyshin P.N."/>
            <person name="Simon M.A."/>
            <person name="Lopez G."/>
            <person name="Yakimov M.M."/>
            <person name="Ferrer M."/>
        </authorList>
    </citation>
    <scope>NUCLEOTIDE SEQUENCE</scope>
</reference>
<name>J9CLK1_9ZZZZ</name>
<gene>
    <name evidence="1" type="ORF">EVA_10905</name>
</gene>
<accession>J9CLK1</accession>
<sequence length="35" mass="4022">MKKRSASTEELKNFTHSDGYVKQGEAFQMIPFMLA</sequence>
<organism evidence="1">
    <name type="scientific">gut metagenome</name>
    <dbReference type="NCBI Taxonomy" id="749906"/>
    <lineage>
        <taxon>unclassified sequences</taxon>
        <taxon>metagenomes</taxon>
        <taxon>organismal metagenomes</taxon>
    </lineage>
</organism>